<sequence>MGALSHVRVLDLSRVLAGPWAGQILADLGADVIKVERPVCGDDTRSWGPPFLQDAAGQNTTEAAYYLSANRNKQSVTIDFTRPEGQRLVRELAAKSDIVIENFKVGGLAAYGLDYESLKAVNPKLIYCSITGFGQTGPYAKRAGYDFMIQGLGGLMSLTGRPDGDEGAGPVKVGVALTDILTGLYSTTAILAALAHRDQSGVGQYIDMALLDVQVACLANQAMNYLTTGVSPRRLGNAHPNIVPYQDFPTADGDFILTVGNDSQFRKFAEVAGQSQWATDPRFITNKLRVANRAELIPLIRQATVFKTTAQWVDALEAAGVPCGPVNDLAQVFTDPQVLARGLAIELPHALGGRVAQVASPIRLSETPVEYTRAPPLLGEHTSQVLQALLGMSADEVVALRSAGVV</sequence>
<dbReference type="InterPro" id="IPR023606">
    <property type="entry name" value="CoA-Trfase_III_dom_1_sf"/>
</dbReference>
<keyword evidence="1 2" id="KW-0808">Transferase</keyword>
<keyword evidence="3" id="KW-1185">Reference proteome</keyword>
<dbReference type="Pfam" id="PF02515">
    <property type="entry name" value="CoA_transf_3"/>
    <property type="match status" value="1"/>
</dbReference>
<dbReference type="PANTHER" id="PTHR48207:SF3">
    <property type="entry name" value="SUCCINATE--HYDROXYMETHYLGLUTARATE COA-TRANSFERASE"/>
    <property type="match status" value="1"/>
</dbReference>
<dbReference type="PANTHER" id="PTHR48207">
    <property type="entry name" value="SUCCINATE--HYDROXYMETHYLGLUTARATE COA-TRANSFERASE"/>
    <property type="match status" value="1"/>
</dbReference>
<reference evidence="2 3" key="1">
    <citation type="journal article" date="2014" name="Genome Announc.">
        <title>Draft Genome Sequences of a Phylogenetically Diverse Suite of Pseudomonas syringae Strains from Multiple Source Populations.</title>
        <authorList>
            <person name="Baltrus D.A."/>
            <person name="Yourstone S."/>
            <person name="Lind A."/>
            <person name="Guilbaud C."/>
            <person name="Sands D.C."/>
            <person name="Jones C.D."/>
            <person name="Morris C.E."/>
            <person name="Dangl J.L."/>
        </authorList>
    </citation>
    <scope>NUCLEOTIDE SEQUENCE [LARGE SCALE GENOMIC DNA]</scope>
    <source>
        <strain evidence="2 3">CC1524</strain>
    </source>
</reference>
<dbReference type="RefSeq" id="WP_024689107.1">
    <property type="nucleotide sequence ID" value="NZ_CP047265.1"/>
</dbReference>
<protein>
    <submittedName>
        <fullName evidence="2">CoA transferase</fullName>
    </submittedName>
</protein>
<dbReference type="InterPro" id="IPR003673">
    <property type="entry name" value="CoA-Trfase_fam_III"/>
</dbReference>
<dbReference type="GO" id="GO:0016740">
    <property type="term" value="F:transferase activity"/>
    <property type="evidence" value="ECO:0007669"/>
    <property type="project" value="UniProtKB-KW"/>
</dbReference>
<name>A0ABX6H6G9_9PSED</name>
<dbReference type="Gene3D" id="3.30.1540.10">
    <property type="entry name" value="formyl-coa transferase, domain 3"/>
    <property type="match status" value="1"/>
</dbReference>
<proteinExistence type="predicted"/>
<evidence type="ECO:0000313" key="3">
    <source>
        <dbReference type="Proteomes" id="UP000464644"/>
    </source>
</evidence>
<gene>
    <name evidence="2" type="ORF">N015_01380</name>
</gene>
<dbReference type="Gene3D" id="3.40.50.10540">
    <property type="entry name" value="Crotonobetainyl-coa:carnitine coa-transferase, domain 1"/>
    <property type="match status" value="1"/>
</dbReference>
<dbReference type="Proteomes" id="UP000464644">
    <property type="component" value="Chromosome"/>
</dbReference>
<organism evidence="2 3">
    <name type="scientific">Pseudomonas asturiensis</name>
    <dbReference type="NCBI Taxonomy" id="1190415"/>
    <lineage>
        <taxon>Bacteria</taxon>
        <taxon>Pseudomonadati</taxon>
        <taxon>Pseudomonadota</taxon>
        <taxon>Gammaproteobacteria</taxon>
        <taxon>Pseudomonadales</taxon>
        <taxon>Pseudomonadaceae</taxon>
        <taxon>Pseudomonas</taxon>
    </lineage>
</organism>
<dbReference type="EMBL" id="CP047265">
    <property type="protein sequence ID" value="QHF01130.1"/>
    <property type="molecule type" value="Genomic_DNA"/>
</dbReference>
<accession>A0ABX6H6G9</accession>
<dbReference type="InterPro" id="IPR050483">
    <property type="entry name" value="CoA-transferase_III_domain"/>
</dbReference>
<evidence type="ECO:0000256" key="1">
    <source>
        <dbReference type="ARBA" id="ARBA00022679"/>
    </source>
</evidence>
<dbReference type="SUPFAM" id="SSF89796">
    <property type="entry name" value="CoA-transferase family III (CaiB/BaiF)"/>
    <property type="match status" value="1"/>
</dbReference>
<dbReference type="InterPro" id="IPR044855">
    <property type="entry name" value="CoA-Trfase_III_dom3_sf"/>
</dbReference>
<evidence type="ECO:0000313" key="2">
    <source>
        <dbReference type="EMBL" id="QHF01130.1"/>
    </source>
</evidence>